<name>A0A345XWB7_9ACTN</name>
<feature type="region of interest" description="Disordered" evidence="1">
    <location>
        <begin position="49"/>
        <end position="82"/>
    </location>
</feature>
<reference evidence="2 3" key="1">
    <citation type="submission" date="2018-07" db="EMBL/GenBank/DDBJ databases">
        <title>Draft genome of the type strain Streptomyces armeniacus ATCC 15676.</title>
        <authorList>
            <person name="Labana P."/>
            <person name="Gosse J.T."/>
            <person name="Boddy C.N."/>
        </authorList>
    </citation>
    <scope>NUCLEOTIDE SEQUENCE [LARGE SCALE GENOMIC DNA]</scope>
    <source>
        <strain evidence="2 3">ATCC 15676</strain>
    </source>
</reference>
<accession>A0A345XWB7</accession>
<dbReference type="EMBL" id="CP031320">
    <property type="protein sequence ID" value="AXK35933.1"/>
    <property type="molecule type" value="Genomic_DNA"/>
</dbReference>
<keyword evidence="3" id="KW-1185">Reference proteome</keyword>
<evidence type="ECO:0000313" key="3">
    <source>
        <dbReference type="Proteomes" id="UP000254425"/>
    </source>
</evidence>
<proteinExistence type="predicted"/>
<evidence type="ECO:0000313" key="2">
    <source>
        <dbReference type="EMBL" id="AXK35933.1"/>
    </source>
</evidence>
<sequence length="133" mass="14055">MEIAVDDPGRRKMPRRAIVVFVNAVAVLLSVLLAADTAAAQVVPAVKSSAVTTQDTRSVPAAETDAMPDDSQSRRRARAQAGTPALVMSSLPVCGCQFRLPQTTVKTPACAGSKGLPRERSVGVQVLHQTFRC</sequence>
<protein>
    <submittedName>
        <fullName evidence="2">Uncharacterized protein</fullName>
    </submittedName>
</protein>
<dbReference type="KEGG" id="sarm:DVA86_28325"/>
<gene>
    <name evidence="2" type="ORF">DVA86_28325</name>
</gene>
<organism evidence="2 3">
    <name type="scientific">Streptomyces armeniacus</name>
    <dbReference type="NCBI Taxonomy" id="83291"/>
    <lineage>
        <taxon>Bacteria</taxon>
        <taxon>Bacillati</taxon>
        <taxon>Actinomycetota</taxon>
        <taxon>Actinomycetes</taxon>
        <taxon>Kitasatosporales</taxon>
        <taxon>Streptomycetaceae</taxon>
        <taxon>Streptomyces</taxon>
    </lineage>
</organism>
<dbReference type="AlphaFoldDB" id="A0A345XWB7"/>
<evidence type="ECO:0000256" key="1">
    <source>
        <dbReference type="SAM" id="MobiDB-lite"/>
    </source>
</evidence>
<dbReference type="Proteomes" id="UP000254425">
    <property type="component" value="Chromosome"/>
</dbReference>